<feature type="region of interest" description="Disordered" evidence="3">
    <location>
        <begin position="476"/>
        <end position="543"/>
    </location>
</feature>
<evidence type="ECO:0000313" key="5">
    <source>
        <dbReference type="EMBL" id="CAB3365011.1"/>
    </source>
</evidence>
<feature type="region of interest" description="Disordered" evidence="3">
    <location>
        <begin position="1934"/>
        <end position="1967"/>
    </location>
</feature>
<dbReference type="SMART" id="SM00222">
    <property type="entry name" value="Sec7"/>
    <property type="match status" value="1"/>
</dbReference>
<dbReference type="InterPro" id="IPR032629">
    <property type="entry name" value="DCB_dom"/>
</dbReference>
<dbReference type="InterPro" id="IPR016024">
    <property type="entry name" value="ARM-type_fold"/>
</dbReference>
<dbReference type="SUPFAM" id="SSF48371">
    <property type="entry name" value="ARM repeat"/>
    <property type="match status" value="1"/>
</dbReference>
<feature type="compositionally biased region" description="Polar residues" evidence="3">
    <location>
        <begin position="1904"/>
        <end position="1915"/>
    </location>
</feature>
<dbReference type="InterPro" id="IPR000904">
    <property type="entry name" value="Sec7_dom"/>
</dbReference>
<keyword evidence="2" id="KW-0472">Membrane</keyword>
<feature type="compositionally biased region" description="Basic and acidic residues" evidence="3">
    <location>
        <begin position="494"/>
        <end position="503"/>
    </location>
</feature>
<dbReference type="Proteomes" id="UP000494165">
    <property type="component" value="Unassembled WGS sequence"/>
</dbReference>
<feature type="domain" description="SEC7" evidence="4">
    <location>
        <begin position="432"/>
        <end position="703"/>
    </location>
</feature>
<accession>A0A8S1C9L3</accession>
<dbReference type="Pfam" id="PF16213">
    <property type="entry name" value="DCB"/>
    <property type="match status" value="1"/>
</dbReference>
<sequence>MEELLGNIAKEADYCKLPTLKIAALDAVEILERQHGMLRDQPYELRTKCFAVLQQAFETKRSKFVSYGISGLQKILRDDRFYSNYEPEDDSVWLPSQLLHCINSILTQSDDTQVDMLKALLNMACSNYWTMNGRIIIQVLTLCSEAYESGNQAVRTAAQAATSQTLRSFCNFLEDESQELNKSQSNLGVLSLGVSCFNEVIPILQFICSRMEEVQSAPAGRSCSGVVFLLECLHTLISSLPQQTHANKHFTTFLWQKFCPSLIAFLGSPRVDKNIVSSNKTEGEMGRGSGCLASALSFDSHEAKTVYSIGTQLVRLVGCVGSLRPVLESVFHRMLLYPPPQHRLDALQALKELLRSPSRIVDFAGPILIQDDKGSQQSDMALMRLVMDSVEESCQVQDTAIRSMSVACIVAMLNSLEELCTGKGITEKYAERINSTYKSLSSSDYEGPLTYQDMARLPKHYKERIEREKKLILDAAAPKMEAHGDESDSSGIERGADEEKGATNDDCNSLSSGDTEGPEDGSEQGSGGDGSFEQEDQKIPDVNNLANKIPKTLLLDEERISGSEYVDTERNNARAFFRVLQSFVPSLMKLRSSIEVDASLQEFSSKYCQNLLSQQQVRPEEDSSTWTLSRISIANADGIYLATYNSLLLNLKLIKIGYYHDSSIPLPVTEHYFVEDVYNSGVLVYLSTAWLAELFQLILNCNLLEQNGYCPTSNRSVALVNLLTDVDGLNNNNQGGQMLTDICKLRRTTSVSETTLEIEAGMKLSRRILTCCWNSMLTVLTNTIGEGSSESSSTTSLQLLLGTERARSKHKLVREAVITSHEGLQIAARLSNILGLQKRSGAVFGLLASACCKENRFSKQEAHKHRLRRLKLLHKGSEKLHTTHALSMHVLLTTGLEMGSHSPDCWQHVFRFGHSNNAQHVTRTDRILEIRCCTYVSSLEYLIFSQNEKVEKKATAILSKTSKVETTSNDKLELDVLDDEQICEDVYGFLTSSSGITLNSASIPDLLRESKADVNSHGVLNQKYTGLVVSTLSQHVDRLFDDAAMQLNLKALIGFLSVLCSESQLQLFTQSTATTSSKDSSKSSSPWWQQLITSGLKTAKFSDALLLSRITQVMLKCVRSGRPLIHIMKAWAIVGPHYMEAACHKERNISKRAITSIHDIVTTFLSDQSELPHFHFNEALFKPFENLLCLELCDSDVQDQIVSSICEFVECNNTEIRSGWRPLFGALRVVHTSSASFLLRSEDNQTSQMNILLDVFEVFMNTDNPLVFSNAAIDCILCLLKYVRGPFTPDEEVTMATQEKYESDCPSVELCVAALKYLQRCFEILTSMYRMPACPIFHAAHRIQLNSTLQLVDGVIPNIEVTYFDDHKEDTEISYKLLDPTENLPTRSLETMDCGSGVLHVWHLLIEGLAGCCTYSSRKYQPHCLDTLFGMLRSLMDVPGPEFGFYCVNHVLLPTVQNWLRKTGRIFRGWDNFAPNFKQCCGLTTDLVVDHLVFINKHDLHEFDAHATLMLKQLLLLMIECIVQPTESIARLGCACMRHLILSAGPVLTFTQWKIACLALHRSCAISVTSLQQLVAAFNLCSQSFYGDLAQVKVAARRDCTAAENQRLLDLAQQVFLLESQRNMCAAPMPLDGDEERSFIFLLYPHDLDFTLNPDSYIIRVPFRNMVVGLLAHQILLQTIGNLLLQGTTHIVPSLANVLLHSPAPTPSQESKDISGSHLSGMLSLLAPEHIQILLSCLQQSYNMALAFDGRPGLKFLMQKVAQLQRAANLYRQAGAAWTIKMVTLFELSIHTLCTLETKKIKLRDLMTSTSGAEINEYSFVCMLQQNFNNLCDIYIEIVLDRDGQHSAVDHIADQPIFFLIAMPDDFPEIQAKEESPKKSITPEAKETPPNSPLRDAVSEEEAQNSPSQAEKTSIYSVATENEIAQLFGEYKKRKQNHAMPGSSSGANWRKNPFNAIPQSPDPSISPEIEMQRKSSIFKDSEAHRRVWAEMLGSVFDLVAQLDDSKFKVLLPVLFNGVRRLTAHATDSSLKQALAEFFHRVAMAYGFSPDA</sequence>
<reference evidence="5 6" key="1">
    <citation type="submission" date="2020-04" db="EMBL/GenBank/DDBJ databases">
        <authorList>
            <person name="Alioto T."/>
            <person name="Alioto T."/>
            <person name="Gomez Garrido J."/>
        </authorList>
    </citation>
    <scope>NUCLEOTIDE SEQUENCE [LARGE SCALE GENOMIC DNA]</scope>
</reference>
<dbReference type="Pfam" id="PF09324">
    <property type="entry name" value="Sec7-like_HDS"/>
    <property type="match status" value="1"/>
</dbReference>
<evidence type="ECO:0000256" key="2">
    <source>
        <dbReference type="ARBA" id="ARBA00023136"/>
    </source>
</evidence>
<name>A0A8S1C9L3_9INSE</name>
<proteinExistence type="predicted"/>
<dbReference type="InterPro" id="IPR015403">
    <property type="entry name" value="Mon2/Sec7/BIG1-like_HDS"/>
</dbReference>
<dbReference type="GO" id="GO:0005085">
    <property type="term" value="F:guanyl-nucleotide exchange factor activity"/>
    <property type="evidence" value="ECO:0007669"/>
    <property type="project" value="InterPro"/>
</dbReference>
<feature type="region of interest" description="Disordered" evidence="3">
    <location>
        <begin position="1874"/>
        <end position="1915"/>
    </location>
</feature>
<keyword evidence="6" id="KW-1185">Reference proteome</keyword>
<feature type="compositionally biased region" description="Polar residues" evidence="3">
    <location>
        <begin position="505"/>
        <end position="514"/>
    </location>
</feature>
<dbReference type="EMBL" id="CADEPI010000018">
    <property type="protein sequence ID" value="CAB3365011.1"/>
    <property type="molecule type" value="Genomic_DNA"/>
</dbReference>
<evidence type="ECO:0000313" key="6">
    <source>
        <dbReference type="Proteomes" id="UP000494165"/>
    </source>
</evidence>
<dbReference type="OrthoDB" id="10002886at2759"/>
<evidence type="ECO:0000256" key="3">
    <source>
        <dbReference type="SAM" id="MobiDB-lite"/>
    </source>
</evidence>
<comment type="caution">
    <text evidence="5">The sequence shown here is derived from an EMBL/GenBank/DDBJ whole genome shotgun (WGS) entry which is preliminary data.</text>
</comment>
<comment type="subcellular location">
    <subcellularLocation>
        <location evidence="1">Membrane</location>
    </subcellularLocation>
</comment>
<dbReference type="GO" id="GO:0016020">
    <property type="term" value="C:membrane"/>
    <property type="evidence" value="ECO:0007669"/>
    <property type="project" value="UniProtKB-SubCell"/>
</dbReference>
<gene>
    <name evidence="5" type="ORF">CLODIP_2_CD12415</name>
</gene>
<organism evidence="5 6">
    <name type="scientific">Cloeon dipterum</name>
    <dbReference type="NCBI Taxonomy" id="197152"/>
    <lineage>
        <taxon>Eukaryota</taxon>
        <taxon>Metazoa</taxon>
        <taxon>Ecdysozoa</taxon>
        <taxon>Arthropoda</taxon>
        <taxon>Hexapoda</taxon>
        <taxon>Insecta</taxon>
        <taxon>Pterygota</taxon>
        <taxon>Palaeoptera</taxon>
        <taxon>Ephemeroptera</taxon>
        <taxon>Pisciforma</taxon>
        <taxon>Baetidae</taxon>
        <taxon>Cloeon</taxon>
    </lineage>
</organism>
<dbReference type="GO" id="GO:0032012">
    <property type="term" value="P:regulation of ARF protein signal transduction"/>
    <property type="evidence" value="ECO:0007669"/>
    <property type="project" value="InterPro"/>
</dbReference>
<protein>
    <recommendedName>
        <fullName evidence="4">SEC7 domain-containing protein</fullName>
    </recommendedName>
</protein>
<evidence type="ECO:0000256" key="1">
    <source>
        <dbReference type="ARBA" id="ARBA00004370"/>
    </source>
</evidence>
<evidence type="ECO:0000259" key="4">
    <source>
        <dbReference type="SMART" id="SM00222"/>
    </source>
</evidence>